<evidence type="ECO:0000313" key="4">
    <source>
        <dbReference type="Proteomes" id="UP000093694"/>
    </source>
</evidence>
<dbReference type="Proteomes" id="UP000093694">
    <property type="component" value="Unassembled WGS sequence"/>
</dbReference>
<dbReference type="RefSeq" id="WP_013238180.1">
    <property type="nucleotide sequence ID" value="NZ_LITQ01000032.1"/>
</dbReference>
<dbReference type="InterPro" id="IPR046286">
    <property type="entry name" value="DUF6323"/>
</dbReference>
<proteinExistence type="predicted"/>
<evidence type="ECO:0000313" key="2">
    <source>
        <dbReference type="EMBL" id="OBR92742.1"/>
    </source>
</evidence>
<protein>
    <submittedName>
        <fullName evidence="1">Uncharacterized protein</fullName>
    </submittedName>
</protein>
<dbReference type="EMBL" id="LROR01000055">
    <property type="protein sequence ID" value="OBR92742.1"/>
    <property type="molecule type" value="Genomic_DNA"/>
</dbReference>
<keyword evidence="4" id="KW-1185">Reference proteome</keyword>
<sequence>MNLPEIFNSLSKLQESNSINEISKLNDDLKIHDLALSVKDAKDIIRTRNNALKAQGRIELNLDVMKSIIKELGKSSYVNQDNLVETISDMYEVFHYVKNSTSDFLCDDEILKTIMFFYNTVYGGSMELIKGKGISKIVDNFRNGKDVNNIKEEEDNK</sequence>
<evidence type="ECO:0000313" key="3">
    <source>
        <dbReference type="Proteomes" id="UP000077384"/>
    </source>
</evidence>
<reference evidence="1 3" key="1">
    <citation type="journal article" date="2015" name="Biotechnol. Bioeng.">
        <title>Genome sequence and phenotypic characterization of Caulobacter segnis.</title>
        <authorList>
            <person name="Patel S."/>
            <person name="Fletcher B."/>
            <person name="Scott D.C."/>
            <person name="Ely B."/>
        </authorList>
    </citation>
    <scope>NUCLEOTIDE SEQUENCE [LARGE SCALE GENOMIC DNA]</scope>
    <source>
        <strain evidence="1 3">PS02</strain>
    </source>
</reference>
<reference evidence="2 4" key="2">
    <citation type="journal article" date="2016" name="Front. Microbiol.">
        <title>Industrial Acetogenic Biocatalysts: A Comparative Metabolic and Genomic Analysis.</title>
        <authorList>
            <person name="Bengelsdorf F."/>
            <person name="Poehlein A."/>
            <person name="Sonja S."/>
            <person name="Erz C."/>
            <person name="Hummel T."/>
            <person name="Hoffmeister S."/>
            <person name="Daniel R."/>
            <person name="Durre P."/>
        </authorList>
    </citation>
    <scope>NUCLEOTIDE SEQUENCE [LARGE SCALE GENOMIC DNA]</scope>
    <source>
        <strain evidence="2 4">PTA-10522</strain>
    </source>
</reference>
<name>A0A168R677_9CLOT</name>
<dbReference type="AlphaFoldDB" id="A0A168R677"/>
<dbReference type="Proteomes" id="UP000077384">
    <property type="component" value="Unassembled WGS sequence"/>
</dbReference>
<accession>A0A168R677</accession>
<organism evidence="1 3">
    <name type="scientific">Clostridium coskatii</name>
    <dbReference type="NCBI Taxonomy" id="1705578"/>
    <lineage>
        <taxon>Bacteria</taxon>
        <taxon>Bacillati</taxon>
        <taxon>Bacillota</taxon>
        <taxon>Clostridia</taxon>
        <taxon>Eubacteriales</taxon>
        <taxon>Clostridiaceae</taxon>
        <taxon>Clostridium</taxon>
    </lineage>
</organism>
<dbReference type="Pfam" id="PF19848">
    <property type="entry name" value="DUF6323"/>
    <property type="match status" value="1"/>
</dbReference>
<gene>
    <name evidence="2" type="ORF">CLCOS_28040</name>
    <name evidence="1" type="ORF">WX73_02188</name>
</gene>
<dbReference type="EMBL" id="LITQ01000032">
    <property type="protein sequence ID" value="OAA90100.1"/>
    <property type="molecule type" value="Genomic_DNA"/>
</dbReference>
<dbReference type="PATRIC" id="fig|1705578.3.peg.2449"/>
<evidence type="ECO:0000313" key="1">
    <source>
        <dbReference type="EMBL" id="OAA90100.1"/>
    </source>
</evidence>
<comment type="caution">
    <text evidence="1">The sequence shown here is derived from an EMBL/GenBank/DDBJ whole genome shotgun (WGS) entry which is preliminary data.</text>
</comment>